<keyword evidence="2" id="KW-1134">Transmembrane beta strand</keyword>
<dbReference type="RefSeq" id="WP_377583582.1">
    <property type="nucleotide sequence ID" value="NZ_JBHTKA010000008.1"/>
</dbReference>
<name>A0ABW3KAG9_9BACT</name>
<protein>
    <submittedName>
        <fullName evidence="9">Outer membrane protein assembly factor</fullName>
    </submittedName>
</protein>
<dbReference type="PROSITE" id="PS51779">
    <property type="entry name" value="POTRA"/>
    <property type="match status" value="2"/>
</dbReference>
<dbReference type="PANTHER" id="PTHR12815:SF47">
    <property type="entry name" value="TRANSLOCATION AND ASSEMBLY MODULE SUBUNIT TAMA"/>
    <property type="match status" value="1"/>
</dbReference>
<dbReference type="EMBL" id="JBHTKA010000008">
    <property type="protein sequence ID" value="MFD1002461.1"/>
    <property type="molecule type" value="Genomic_DNA"/>
</dbReference>
<reference evidence="10" key="1">
    <citation type="journal article" date="2019" name="Int. J. Syst. Evol. Microbiol.">
        <title>The Global Catalogue of Microorganisms (GCM) 10K type strain sequencing project: providing services to taxonomists for standard genome sequencing and annotation.</title>
        <authorList>
            <consortium name="The Broad Institute Genomics Platform"/>
            <consortium name="The Broad Institute Genome Sequencing Center for Infectious Disease"/>
            <person name="Wu L."/>
            <person name="Ma J."/>
        </authorList>
    </citation>
    <scope>NUCLEOTIDE SEQUENCE [LARGE SCALE GENOMIC DNA]</scope>
    <source>
        <strain evidence="10">CCUG 58938</strain>
    </source>
</reference>
<proteinExistence type="predicted"/>
<dbReference type="InterPro" id="IPR023707">
    <property type="entry name" value="OM_assembly_BamA"/>
</dbReference>
<dbReference type="PIRSF" id="PIRSF006076">
    <property type="entry name" value="OM_assembly_OMP85"/>
    <property type="match status" value="1"/>
</dbReference>
<evidence type="ECO:0000256" key="5">
    <source>
        <dbReference type="ARBA" id="ARBA00022737"/>
    </source>
</evidence>
<dbReference type="InterPro" id="IPR010827">
    <property type="entry name" value="BamA/TamA_POTRA"/>
</dbReference>
<evidence type="ECO:0000259" key="8">
    <source>
        <dbReference type="PROSITE" id="PS51779"/>
    </source>
</evidence>
<evidence type="ECO:0000313" key="9">
    <source>
        <dbReference type="EMBL" id="MFD1002461.1"/>
    </source>
</evidence>
<dbReference type="Gene3D" id="2.40.160.50">
    <property type="entry name" value="membrane protein fhac: a member of the omp85/tpsb transporter family"/>
    <property type="match status" value="1"/>
</dbReference>
<keyword evidence="5" id="KW-0677">Repeat</keyword>
<keyword evidence="4" id="KW-0732">Signal</keyword>
<evidence type="ECO:0000256" key="4">
    <source>
        <dbReference type="ARBA" id="ARBA00022729"/>
    </source>
</evidence>
<comment type="subcellular location">
    <subcellularLocation>
        <location evidence="1">Membrane</location>
    </subcellularLocation>
</comment>
<feature type="domain" description="POTRA" evidence="8">
    <location>
        <begin position="43"/>
        <end position="117"/>
    </location>
</feature>
<evidence type="ECO:0000256" key="2">
    <source>
        <dbReference type="ARBA" id="ARBA00022452"/>
    </source>
</evidence>
<dbReference type="InterPro" id="IPR034746">
    <property type="entry name" value="POTRA"/>
</dbReference>
<keyword evidence="6" id="KW-0472">Membrane</keyword>
<dbReference type="InterPro" id="IPR000184">
    <property type="entry name" value="Bac_surfAg_D15"/>
</dbReference>
<evidence type="ECO:0000256" key="7">
    <source>
        <dbReference type="ARBA" id="ARBA00023237"/>
    </source>
</evidence>
<comment type="caution">
    <text evidence="9">The sequence shown here is derived from an EMBL/GenBank/DDBJ whole genome shotgun (WGS) entry which is preliminary data.</text>
</comment>
<organism evidence="9 10">
    <name type="scientific">Ohtaekwangia kribbensis</name>
    <dbReference type="NCBI Taxonomy" id="688913"/>
    <lineage>
        <taxon>Bacteria</taxon>
        <taxon>Pseudomonadati</taxon>
        <taxon>Bacteroidota</taxon>
        <taxon>Cytophagia</taxon>
        <taxon>Cytophagales</taxon>
        <taxon>Fulvivirgaceae</taxon>
        <taxon>Ohtaekwangia</taxon>
    </lineage>
</organism>
<sequence length="893" mass="100288">MKKVLFLIILIGITANTWAQFRKRGNTAGATENNLNYANPAEYTIAGIEVTGLNVLDKNAMVSLTGLKIGDKIKIPGDAITNAIRSLWKHGLVGDVTIQVARIEGTDVYLNIVLAERPRLTGFYFTGINKSQESGLKEDLTLIRGKIVNDAMIRNTELAVKKYFVKKGFLNTEVRVVQEKDTLNRDGIRLKIAVNPKSKVKINQISFVGNNSITDAKLKKKMKGTHERPRFSLHRTIIREAIDLNPKEFADSSYKVSWKEVKEFINDNVKLNLFTSSKFIQTDYEDDKKKVIEYFNSKGYRDADIVEDTVYAHDGRTINIDLKVYEGPKYYFRNIIWTGNYIYSDKQLNAVLGISKGDVYNKELIDKKLQFNPKGLDISGLYMDDGYLFFRINPVEVAVAGDSIDVEMRIFEGEQATINEVTIAGNDRTSDHVIRRELSTVPGQKFRRSDIIRTQQKLGQLGYFAPDKIGQNLVPNPANGTVDIEWTVEEQSNDQVELSGGWGGYYGFVGTLGLTFNNFSLRNIPHFDNWRPLPVGDGQRLSLRAQANGRSFQSYSFSFTEPWLGGRKPHSLSVSFNSSFQRYPYGSSSSSDNDSRLQVHSVSVGLGRLLEWPDNYFTLTNSVSYLRYILNNWNSGLGYTDGVSNSFTFNTTLARNSIDNPMYPAQGSSISLSLTLTPPFSLWRNINYSTADAAERYKWIEYHKWMFDAKYYLPLDNKKKLVLEAKAHFGFIGQYTNKAGIGPFERFYLGGDGLAGGFNSFLLGQEVIGLRGYENNVLTPPYYNTSQNSASGVLAGGITYDKLGLELRYPVTTGNAATIYGFVFAEGGNNWNNYDDFNPFKLYKSAGFGARIFMPAFGLIGLNWGYGFDPVPLNGRGAVSGSQFHFTIGQQIR</sequence>
<evidence type="ECO:0000256" key="3">
    <source>
        <dbReference type="ARBA" id="ARBA00022692"/>
    </source>
</evidence>
<dbReference type="PANTHER" id="PTHR12815">
    <property type="entry name" value="SORTING AND ASSEMBLY MACHINERY SAMM50 PROTEIN FAMILY MEMBER"/>
    <property type="match status" value="1"/>
</dbReference>
<dbReference type="Gene3D" id="3.10.20.310">
    <property type="entry name" value="membrane protein fhac"/>
    <property type="match status" value="4"/>
</dbReference>
<dbReference type="Pfam" id="PF01103">
    <property type="entry name" value="Omp85"/>
    <property type="match status" value="1"/>
</dbReference>
<feature type="domain" description="POTRA" evidence="8">
    <location>
        <begin position="416"/>
        <end position="491"/>
    </location>
</feature>
<accession>A0ABW3KAG9</accession>
<evidence type="ECO:0000313" key="10">
    <source>
        <dbReference type="Proteomes" id="UP001597112"/>
    </source>
</evidence>
<evidence type="ECO:0000256" key="6">
    <source>
        <dbReference type="ARBA" id="ARBA00023136"/>
    </source>
</evidence>
<keyword evidence="3" id="KW-0812">Transmembrane</keyword>
<dbReference type="Proteomes" id="UP001597112">
    <property type="component" value="Unassembled WGS sequence"/>
</dbReference>
<gene>
    <name evidence="9" type="ORF">ACFQ21_24265</name>
</gene>
<dbReference type="InterPro" id="IPR039910">
    <property type="entry name" value="D15-like"/>
</dbReference>
<evidence type="ECO:0000256" key="1">
    <source>
        <dbReference type="ARBA" id="ARBA00004370"/>
    </source>
</evidence>
<keyword evidence="7" id="KW-0998">Cell outer membrane</keyword>
<dbReference type="Pfam" id="PF07244">
    <property type="entry name" value="POTRA"/>
    <property type="match status" value="3"/>
</dbReference>
<keyword evidence="10" id="KW-1185">Reference proteome</keyword>